<accession>A0A0D7BQQ7</accession>
<name>A0A0D7BQQ7_9AGAR</name>
<evidence type="ECO:0000313" key="2">
    <source>
        <dbReference type="Proteomes" id="UP000054007"/>
    </source>
</evidence>
<evidence type="ECO:0000313" key="1">
    <source>
        <dbReference type="EMBL" id="KIY72575.1"/>
    </source>
</evidence>
<dbReference type="AlphaFoldDB" id="A0A0D7BQQ7"/>
<dbReference type="Proteomes" id="UP000054007">
    <property type="component" value="Unassembled WGS sequence"/>
</dbReference>
<protein>
    <submittedName>
        <fullName evidence="1">Uncharacterized protein</fullName>
    </submittedName>
</protein>
<reference evidence="1 2" key="1">
    <citation type="journal article" date="2015" name="Fungal Genet. Biol.">
        <title>Evolution of novel wood decay mechanisms in Agaricales revealed by the genome sequences of Fistulina hepatica and Cylindrobasidium torrendii.</title>
        <authorList>
            <person name="Floudas D."/>
            <person name="Held B.W."/>
            <person name="Riley R."/>
            <person name="Nagy L.G."/>
            <person name="Koehler G."/>
            <person name="Ransdell A.S."/>
            <person name="Younus H."/>
            <person name="Chow J."/>
            <person name="Chiniquy J."/>
            <person name="Lipzen A."/>
            <person name="Tritt A."/>
            <person name="Sun H."/>
            <person name="Haridas S."/>
            <person name="LaButti K."/>
            <person name="Ohm R.A."/>
            <person name="Kues U."/>
            <person name="Blanchette R.A."/>
            <person name="Grigoriev I.V."/>
            <person name="Minto R.E."/>
            <person name="Hibbett D.S."/>
        </authorList>
    </citation>
    <scope>NUCLEOTIDE SEQUENCE [LARGE SCALE GENOMIC DNA]</scope>
    <source>
        <strain evidence="1 2">FP15055 ss-10</strain>
    </source>
</reference>
<keyword evidence="2" id="KW-1185">Reference proteome</keyword>
<dbReference type="EMBL" id="KN880442">
    <property type="protein sequence ID" value="KIY72575.1"/>
    <property type="molecule type" value="Genomic_DNA"/>
</dbReference>
<gene>
    <name evidence="1" type="ORF">CYLTODRAFT_417782</name>
</gene>
<organism evidence="1 2">
    <name type="scientific">Cylindrobasidium torrendii FP15055 ss-10</name>
    <dbReference type="NCBI Taxonomy" id="1314674"/>
    <lineage>
        <taxon>Eukaryota</taxon>
        <taxon>Fungi</taxon>
        <taxon>Dikarya</taxon>
        <taxon>Basidiomycota</taxon>
        <taxon>Agaricomycotina</taxon>
        <taxon>Agaricomycetes</taxon>
        <taxon>Agaricomycetidae</taxon>
        <taxon>Agaricales</taxon>
        <taxon>Marasmiineae</taxon>
        <taxon>Physalacriaceae</taxon>
        <taxon>Cylindrobasidium</taxon>
    </lineage>
</organism>
<sequence>MSVDVDAAAEHRDTIIKYSKWRPAYFYLTPPIYPFDAITEAACKFLENYEDDLTFMSTKDYMLLHPAIRRRPNDHHYNEWGACAADEDHLLVQTGQWLINEGEVLIVMYELGTAGDMDGYMARLSQYAGFPSGFVENWYWYLNDRKLIK</sequence>
<proteinExistence type="predicted"/>